<feature type="compositionally biased region" description="Polar residues" evidence="1">
    <location>
        <begin position="161"/>
        <end position="170"/>
    </location>
</feature>
<feature type="domain" description="F-box" evidence="2">
    <location>
        <begin position="194"/>
        <end position="240"/>
    </location>
</feature>
<dbReference type="SUPFAM" id="SSF81383">
    <property type="entry name" value="F-box domain"/>
    <property type="match status" value="1"/>
</dbReference>
<organism evidence="3 4">
    <name type="scientific">Volvox africanus</name>
    <dbReference type="NCBI Taxonomy" id="51714"/>
    <lineage>
        <taxon>Eukaryota</taxon>
        <taxon>Viridiplantae</taxon>
        <taxon>Chlorophyta</taxon>
        <taxon>core chlorophytes</taxon>
        <taxon>Chlorophyceae</taxon>
        <taxon>CS clade</taxon>
        <taxon>Chlamydomonadales</taxon>
        <taxon>Volvocaceae</taxon>
        <taxon>Volvox</taxon>
    </lineage>
</organism>
<accession>A0ABQ5SML5</accession>
<feature type="non-terminal residue" evidence="3">
    <location>
        <position position="258"/>
    </location>
</feature>
<gene>
    <name evidence="3" type="ORF">VaNZ11_015789</name>
</gene>
<dbReference type="Proteomes" id="UP001165090">
    <property type="component" value="Unassembled WGS sequence"/>
</dbReference>
<keyword evidence="4" id="KW-1185">Reference proteome</keyword>
<feature type="region of interest" description="Disordered" evidence="1">
    <location>
        <begin position="159"/>
        <end position="178"/>
    </location>
</feature>
<dbReference type="InterPro" id="IPR036047">
    <property type="entry name" value="F-box-like_dom_sf"/>
</dbReference>
<evidence type="ECO:0000313" key="4">
    <source>
        <dbReference type="Proteomes" id="UP001165090"/>
    </source>
</evidence>
<name>A0ABQ5SML5_9CHLO</name>
<feature type="region of interest" description="Disordered" evidence="1">
    <location>
        <begin position="66"/>
        <end position="91"/>
    </location>
</feature>
<protein>
    <recommendedName>
        <fullName evidence="2">F-box domain-containing protein</fullName>
    </recommendedName>
</protein>
<sequence>MFGQEAKLAALINRDPAQVPNEQALVTELRAKLGPGADPGKLLFQIRSARGKTHWAVNSYLRDVMTSSTPGQEDFRPSRPARTTTTTTTTTTAAAAAAAAAATTTAANLPSSSMSPTATGIATAITDADAESDLLLPGGPREPPSSVITDCLEGRLDRSKSTAAEISTESVGAGDGGSGSGCSGSGCSCSCLGAPGLDSLPVSLLEAVFRHLDYRSLCAAAMASRAMSLAASSESLWSALYASRWGRVVFPTEPHLGL</sequence>
<dbReference type="Pfam" id="PF12937">
    <property type="entry name" value="F-box-like"/>
    <property type="match status" value="1"/>
</dbReference>
<dbReference type="InterPro" id="IPR001810">
    <property type="entry name" value="F-box_dom"/>
</dbReference>
<evidence type="ECO:0000259" key="2">
    <source>
        <dbReference type="PROSITE" id="PS50181"/>
    </source>
</evidence>
<proteinExistence type="predicted"/>
<reference evidence="3 4" key="1">
    <citation type="journal article" date="2023" name="IScience">
        <title>Expanded male sex-determining region conserved during the evolution of homothallism in the green alga Volvox.</title>
        <authorList>
            <person name="Yamamoto K."/>
            <person name="Matsuzaki R."/>
            <person name="Mahakham W."/>
            <person name="Heman W."/>
            <person name="Sekimoto H."/>
            <person name="Kawachi M."/>
            <person name="Minakuchi Y."/>
            <person name="Toyoda A."/>
            <person name="Nozaki H."/>
        </authorList>
    </citation>
    <scope>NUCLEOTIDE SEQUENCE [LARGE SCALE GENOMIC DNA]</scope>
    <source>
        <strain evidence="3 4">NIES-4468</strain>
    </source>
</reference>
<dbReference type="Gene3D" id="1.20.1280.50">
    <property type="match status" value="1"/>
</dbReference>
<comment type="caution">
    <text evidence="3">The sequence shown here is derived from an EMBL/GenBank/DDBJ whole genome shotgun (WGS) entry which is preliminary data.</text>
</comment>
<dbReference type="EMBL" id="BSDZ01000094">
    <property type="protein sequence ID" value="GLI70760.1"/>
    <property type="molecule type" value="Genomic_DNA"/>
</dbReference>
<evidence type="ECO:0000313" key="3">
    <source>
        <dbReference type="EMBL" id="GLI70760.1"/>
    </source>
</evidence>
<dbReference type="PROSITE" id="PS50181">
    <property type="entry name" value="FBOX"/>
    <property type="match status" value="1"/>
</dbReference>
<evidence type="ECO:0000256" key="1">
    <source>
        <dbReference type="SAM" id="MobiDB-lite"/>
    </source>
</evidence>